<evidence type="ECO:0000313" key="3">
    <source>
        <dbReference type="Proteomes" id="UP000583929"/>
    </source>
</evidence>
<feature type="coiled-coil region" evidence="1">
    <location>
        <begin position="2363"/>
        <end position="2397"/>
    </location>
</feature>
<gene>
    <name evidence="2" type="ORF">G4B88_023658</name>
</gene>
<dbReference type="Gene3D" id="3.30.565.10">
    <property type="entry name" value="Histidine kinase-like ATPase, C-terminal domain"/>
    <property type="match status" value="2"/>
</dbReference>
<dbReference type="EMBL" id="JAATIQ010000022">
    <property type="protein sequence ID" value="KAF4399064.1"/>
    <property type="molecule type" value="Genomic_DNA"/>
</dbReference>
<name>A0A7J6HUS7_CANSA</name>
<dbReference type="PANTHER" id="PTHR33566:SF1">
    <property type="entry name" value="EN_SPM-LIKE TRANSPOSON-RELATED"/>
    <property type="match status" value="1"/>
</dbReference>
<dbReference type="PANTHER" id="PTHR33566">
    <property type="entry name" value="EN/SPM-LIKE TRANSPOSON-RELATED"/>
    <property type="match status" value="1"/>
</dbReference>
<dbReference type="SUPFAM" id="SSF55874">
    <property type="entry name" value="ATPase domain of HSP90 chaperone/DNA topoisomerase II/histidine kinase"/>
    <property type="match status" value="2"/>
</dbReference>
<sequence length="2706" mass="303714">VLRLDDMEREALYQKGKKRPLVGINDEIYRFKVLLPNGTTIGLTLPEPGPKMPVDEFINLVKGEYYRRSKSMQCKGRINWNAGSLSLQDSNDAKITSAVYFKDFKPHKCHILILHVSIHGKMALAKLLKLLSLTLQFPELQNMWDLTPDTDLLKEVPESYTFETALADLIDNSLQAVWSNSKNDQRLISVDILQDKIVIFDTGTGMDGTDENSIAKWGIMGASLNRSEKEQAIGGKPPYLMPSFGMFGYGGSFASMHLGRHALVSSKTKHSKKVYTLRLEREALLSRSGSELKWTTAGGLRDPSDDELAKTRHGSFTKVEIFEPNIKTSDILGLQCRLKDIYFPYIQCDEMSKSGRTITPISFQVNDTDLAEIDGGEVATTNLHSCNGPDFVLQVHFSFKQDSKTKSPGSRPYQEANARLKCVYFPVVKGKENIERILEKLKDGGHDVSENYENFSRVSIRRLGRLIPDARWAWLPFMDLRHKKGSAAQLLKKCCLRVKCFIDADAGINPTPSKDIITQHMYLFLQTDLAHHSPFTTALRNFGSNLHENEKGIDIRVYKDEKLLNSSQLESEYRDWLLQMHNQYDEEVDHGEDEAVLVLSPCSGKGKKTGISSDVSRLNKVIKRKEKIWEAGQRIKIFKGACAGVYKSNVYATIEYFLFRGLQGDAGGTYLSLVLFCYVKLNYFNNKYFVYDPKRPLGTPERDGCVLSECDGMMSVNMNSSLSLPVSLIDVEKCLPVEDTEWNNQMDKWLQKSPSTIDLLSPKECEGLEVGVEELLANVTAGKVPPKEVVAVVRPANYVRKGDSRVLDQRYIFKCNIDMSMEVKFIGEEKDPHKDEHVYSKRVSPSSNHGVHGIYVFPLRCKQKLPHLFQKAGVYKFSFSLIDLSCEKLVKSVKVEASSQIKNWALLRDKQSDKRSQSFSVSVGSTLRPFSIACYDIYGNRASFQSNPEVVVKLQANKDLEFHVKNIESGLSISKRTLKIEDLLIESSDLDKLRPDYKATLLVSSSNGKFSVSIPCHVTPGCLQLVKAQQAFLANQLLPGCTVEEFELEMLDEYGNHVVEGFEVQVNVDGFQMLDQLGPRRKVDSHGCVDLSGLLKVTAGYGENGKSWVFSQLSKSLRIMNYIVCRLDDMEREALYQKGKKRPLVGINDEIYRFKVLLPNGTTIGLTLPEPGPKMPVDEFINLVKGEYYRRSKSMQCKGRINWNAGSLSLQDSNDAKITSAVYFKDFKPHKCHILILRDGSGKVTETFENMWDLTPDTDLLKEVPESYTFETALADLIDNSLQAVWSNSKNDQRLISVDILQDKIVIFDTGTGMDGTDENSIAKWGIMGASLNRSEKEQAIGGKPPYLMPSFGMFGYGGSFASMHLGRHALVSSKTKHSKKVYTLRLEREALLSRSGSELKWTTAGGLRDPSDDELAKTRHGSFTKVEIFEPNIKTSDILGLQCRLKDIYFPYIQCDEMSKSGRTITPISFQVNDTDLAEIDGGEVATTNLHSCNGPDFVLQVHFSFKQDSKTKSPAVSGSRPYQEANARLKCVYFPVVKGKENIERILEKLKDEGHDVSENYENFSRVSIRRLGRLIPDARWAWLPFMDLRHKKGSAAQSLKKCCLRVKCFIDADAGINPTPSKTDLAHHSPFTTALRNFGSNLHENEKGIDIRVYKDEKLLNSSQLESEYRDWLLQMHNQYDEEVDHGEDEAVLVLSPCSGKGKKTGISSDVSRLNKIIKRKEKIWEAGQRIKIFKGACAGVYKSNVYATIEYFLFRGLQGDAGGDGQIICRPLGTPERDGCVLSECDGMMSVNMNSSLSLPVSLIDVEKCLPVEDTEWNNQMDKWLQKSPSTIDLLSPKECEGLEVGVEELLANVTAGKVPPKEVVAVVRPANYVRKGDSRVLDQRYIFKCNIDMSMEVKFIGEEKDPHKDEHVYSKRVSPSSNHGVHGIYVFPLRCKQKLPHLFQKAGVYKFSFSLIDLSCEKLVKSVKVEASSQIKNWALLRDKRNQSFSVSVGSTLRPFSIACYDIYGNRASFQSNPEVVVKLQANKDLEFHVKNIESGLSISKRTLKIEDLLIESSDLDKLRPDYKATLLVSSSNGKFSVSIPCHVTPGCLQLVKAQQAFLANQLLPGCTVEEFELEMLDEYGNHVVEGFEVQVDVDGFQMLDQLGPRRKVDSHGCVDLSGLLKVTAGYGENVSLSVSSKNKVFFKQQFHIERRELRIVSKVPEILTTGSILEDVIFEIVNSEGIVDEAINDEQKTGQSHMLAIKADWFDMESTTRYTFKHGRCIVPAIPLSKTEGNFCFLAFHSRHSNLSVNVKVHVIKPAIPTPKLEYNTISSTPPLLLQDSCSVNQVGVNYYMLMENKKKALEEKICKAGLTIQSVEEKYAKLNKRKEEIEQAIKELQDSTEQHQLGMLNHLSTKEEVIEEIEKISNSAAAVLVNISRGVPFREPDNHLMKGIIGVVALLGSVQCGQLSRILSEYLGIDQMLAVVARSFEAAAQFETYTQTGEVDRNNALHAEAAILGKSINGRFTVICFDNINPYRGGSDDHHQRKLAIPLPCFIDGTIPKGFLGFAVNMIDLDEDQLSIKNSSGHGLRETVFYRLLGQLQVYQTREDMLAAWACIKHGAVSLDGGILKENGVLSFGFSDPQVCFQVVTTNDEMPLSQENLKLLEDQKSELKSINDMIKQNIKHHGLALNSFKKTKKELKKMMDELETCIGSNTQ</sequence>
<evidence type="ECO:0000256" key="1">
    <source>
        <dbReference type="SAM" id="Coils"/>
    </source>
</evidence>
<reference evidence="2 3" key="1">
    <citation type="journal article" date="2020" name="bioRxiv">
        <title>Sequence and annotation of 42 cannabis genomes reveals extensive copy number variation in cannabinoid synthesis and pathogen resistance genes.</title>
        <authorList>
            <person name="Mckernan K.J."/>
            <person name="Helbert Y."/>
            <person name="Kane L.T."/>
            <person name="Ebling H."/>
            <person name="Zhang L."/>
            <person name="Liu B."/>
            <person name="Eaton Z."/>
            <person name="Mclaughlin S."/>
            <person name="Kingan S."/>
            <person name="Baybayan P."/>
            <person name="Concepcion G."/>
            <person name="Jordan M."/>
            <person name="Riva A."/>
            <person name="Barbazuk W."/>
            <person name="Harkins T."/>
        </authorList>
    </citation>
    <scope>NUCLEOTIDE SEQUENCE [LARGE SCALE GENOMIC DNA]</scope>
    <source>
        <strain evidence="3">cv. Jamaican Lion 4</strain>
        <tissue evidence="2">Leaf</tissue>
    </source>
</reference>
<accession>A0A7J6HUS7</accession>
<keyword evidence="1" id="KW-0175">Coiled coil</keyword>
<proteinExistence type="predicted"/>
<organism evidence="2 3">
    <name type="scientific">Cannabis sativa</name>
    <name type="common">Hemp</name>
    <name type="synonym">Marijuana</name>
    <dbReference type="NCBI Taxonomy" id="3483"/>
    <lineage>
        <taxon>Eukaryota</taxon>
        <taxon>Viridiplantae</taxon>
        <taxon>Streptophyta</taxon>
        <taxon>Embryophyta</taxon>
        <taxon>Tracheophyta</taxon>
        <taxon>Spermatophyta</taxon>
        <taxon>Magnoliopsida</taxon>
        <taxon>eudicotyledons</taxon>
        <taxon>Gunneridae</taxon>
        <taxon>Pentapetalae</taxon>
        <taxon>rosids</taxon>
        <taxon>fabids</taxon>
        <taxon>Rosales</taxon>
        <taxon>Cannabaceae</taxon>
        <taxon>Cannabis</taxon>
    </lineage>
</organism>
<dbReference type="Pfam" id="PF13589">
    <property type="entry name" value="HATPase_c_3"/>
    <property type="match status" value="2"/>
</dbReference>
<dbReference type="InterPro" id="IPR036890">
    <property type="entry name" value="HATPase_C_sf"/>
</dbReference>
<evidence type="ECO:0000313" key="2">
    <source>
        <dbReference type="EMBL" id="KAF4399064.1"/>
    </source>
</evidence>
<dbReference type="Proteomes" id="UP000583929">
    <property type="component" value="Unassembled WGS sequence"/>
</dbReference>
<keyword evidence="3" id="KW-1185">Reference proteome</keyword>
<feature type="non-terminal residue" evidence="2">
    <location>
        <position position="1"/>
    </location>
</feature>
<comment type="caution">
    <text evidence="2">The sequence shown here is derived from an EMBL/GenBank/DDBJ whole genome shotgun (WGS) entry which is preliminary data.</text>
</comment>
<feature type="coiled-coil region" evidence="1">
    <location>
        <begin position="2652"/>
        <end position="2700"/>
    </location>
</feature>
<protein>
    <submittedName>
        <fullName evidence="2">Uncharacterized protein</fullName>
    </submittedName>
</protein>